<dbReference type="AlphaFoldDB" id="A0AAW9VDL6"/>
<dbReference type="RefSeq" id="WP_154632098.1">
    <property type="nucleotide sequence ID" value="NZ_WLUC01000024.1"/>
</dbReference>
<organism evidence="1 2">
    <name type="scientific">Providencia alcalifaciens</name>
    <dbReference type="NCBI Taxonomy" id="126385"/>
    <lineage>
        <taxon>Bacteria</taxon>
        <taxon>Pseudomonadati</taxon>
        <taxon>Pseudomonadota</taxon>
        <taxon>Gammaproteobacteria</taxon>
        <taxon>Enterobacterales</taxon>
        <taxon>Morganellaceae</taxon>
        <taxon>Providencia</taxon>
    </lineage>
</organism>
<name>A0AAW9VDL6_9GAMM</name>
<dbReference type="InterPro" id="IPR038056">
    <property type="entry name" value="YjbR-like_sf"/>
</dbReference>
<keyword evidence="1" id="KW-0238">DNA-binding</keyword>
<dbReference type="EMBL" id="WLUB01000053">
    <property type="protein sequence ID" value="MTC36109.1"/>
    <property type="molecule type" value="Genomic_DNA"/>
</dbReference>
<dbReference type="InterPro" id="IPR007351">
    <property type="entry name" value="YjbR"/>
</dbReference>
<dbReference type="InterPro" id="IPR058532">
    <property type="entry name" value="YjbR/MT2646/Rv2570-like"/>
</dbReference>
<dbReference type="Proteomes" id="UP000449944">
    <property type="component" value="Unassembled WGS sequence"/>
</dbReference>
<dbReference type="Pfam" id="PF04237">
    <property type="entry name" value="YjbR"/>
    <property type="match status" value="1"/>
</dbReference>
<dbReference type="PANTHER" id="PTHR35145">
    <property type="entry name" value="CYTOPLASMIC PROTEIN-RELATED"/>
    <property type="match status" value="1"/>
</dbReference>
<accession>A0AAW9VDL6</accession>
<comment type="caution">
    <text evidence="1">The sequence shown here is derived from an EMBL/GenBank/DDBJ whole genome shotgun (WGS) entry which is preliminary data.</text>
</comment>
<dbReference type="SUPFAM" id="SSF142906">
    <property type="entry name" value="YjbR-like"/>
    <property type="match status" value="1"/>
</dbReference>
<dbReference type="GO" id="GO:0003677">
    <property type="term" value="F:DNA binding"/>
    <property type="evidence" value="ECO:0007669"/>
    <property type="project" value="UniProtKB-KW"/>
</dbReference>
<proteinExistence type="predicted"/>
<evidence type="ECO:0000313" key="2">
    <source>
        <dbReference type="Proteomes" id="UP000449944"/>
    </source>
</evidence>
<reference evidence="1 2" key="1">
    <citation type="submission" date="2019-10" db="EMBL/GenBank/DDBJ databases">
        <title>Comparative genomic analysis of Providencia.</title>
        <authorList>
            <person name="Yuan C."/>
            <person name="Wei Y."/>
            <person name="Yin Z."/>
        </authorList>
    </citation>
    <scope>NUCLEOTIDE SEQUENCE [LARGE SCALE GENOMIC DNA]</scope>
    <source>
        <strain evidence="2">wls1934</strain>
    </source>
</reference>
<dbReference type="PANTHER" id="PTHR35145:SF1">
    <property type="entry name" value="CYTOPLASMIC PROTEIN"/>
    <property type="match status" value="1"/>
</dbReference>
<dbReference type="Gene3D" id="3.90.1150.30">
    <property type="match status" value="1"/>
</dbReference>
<sequence>MNKNELMEYIQSNYGAVAGYPWAKFPSYIIYRHKNNSKWFAAILTISSKKLYESESDEMVDIINLKSPPELVGSLRLKKGVYPAYHMNKEHWITIKLDSGFPEDELKVLIDESYKLTAK</sequence>
<evidence type="ECO:0000313" key="1">
    <source>
        <dbReference type="EMBL" id="MTC36109.1"/>
    </source>
</evidence>
<protein>
    <submittedName>
        <fullName evidence="1">MmcQ/YjbR family DNA-binding protein</fullName>
    </submittedName>
</protein>
<gene>
    <name evidence="1" type="ORF">GKR67_16070</name>
</gene>